<sequence>MIGVDVQRYGTKAVSIDVHSPDWRHSEVEQDVTPSVGRSTIYQGWVRWQHDDARSNLQARIDKGEDIPLYHLSEDLWWMSIRNSGGWDQLGAFYDASAGRWKIAVKGVITESDPTPPPTQGEWHALTLAISHDDDGMLYFDFAVDGEVVAHTYDDASAFQPFLQKHTYMGYDRVTSGTMAAEFTPLYVFKDVQTTVATGYDINNDQSQNRPLRTLTEHSTSLVPTPGLIGSWPIMDCFYGSVGEAPLVTSAEHGLFPACSYEPDESFCWTDPHNLYGDHNCPFYWEPHGRVTRRFGPGMGLWIDDDDVLEPADAITFGANVRRTDWSSPTTSEWIISNLDHLGGYELRQDGTTMTAHVRVKGCGLLAASASVAALSSLSHNIAATYDAERGRLDLLVDGGVVASQTCQMSGAAMLTSPTLPFAIGTHRSTHNRGWLTAGLSDVRVFDHALSNAAFAEWSPHWRADLGVASRTWARLSQVNDGSWVVTHDPDTGNMRWTGEALNTHTNETIPSPTWKIQRGVNMIAPPRFAIDDETVGSTVPLQMTLRYKTFHDFDASAGIIYGYQDRYNYYRATIGYLGVELVRFRDGGETKLLNRDDLQLLLGGSPSWMTLDVTHYELNGVRVHRIEFQGQAVEFMEPDPTFDGGQVGIFAEAMEDIEFGALEITGGDSRRPYSGPTHYASDLQLFQGVDPGVGRWPDWHKLTLPTPTPTGMIVDNEEPPHLLMDSICQDATDNQLACALLGSTDALLALLGGEVMFGFYVAAAIIPYSAYNFPPKGDAYFEYSQGNKWCAEWALDSNVYINYWCWESKDDWWLEGGPRWEPYGL</sequence>
<protein>
    <submittedName>
        <fullName evidence="1">Uncharacterized protein</fullName>
    </submittedName>
</protein>
<proteinExistence type="predicted"/>
<evidence type="ECO:0000313" key="2">
    <source>
        <dbReference type="Proteomes" id="UP000031599"/>
    </source>
</evidence>
<reference evidence="1 2" key="1">
    <citation type="submission" date="2014-12" db="EMBL/GenBank/DDBJ databases">
        <title>Genome assembly of Enhygromyxa salina DSM 15201.</title>
        <authorList>
            <person name="Sharma G."/>
            <person name="Subramanian S."/>
        </authorList>
    </citation>
    <scope>NUCLEOTIDE SEQUENCE [LARGE SCALE GENOMIC DNA]</scope>
    <source>
        <strain evidence="1 2">DSM 15201</strain>
    </source>
</reference>
<dbReference type="EMBL" id="JMCC02000141">
    <property type="protein sequence ID" value="KIG12253.1"/>
    <property type="molecule type" value="Genomic_DNA"/>
</dbReference>
<dbReference type="Gene3D" id="2.60.120.200">
    <property type="match status" value="1"/>
</dbReference>
<dbReference type="InterPro" id="IPR013320">
    <property type="entry name" value="ConA-like_dom_sf"/>
</dbReference>
<dbReference type="Pfam" id="PF13385">
    <property type="entry name" value="Laminin_G_3"/>
    <property type="match status" value="1"/>
</dbReference>
<dbReference type="SUPFAM" id="SSF49899">
    <property type="entry name" value="Concanavalin A-like lectins/glucanases"/>
    <property type="match status" value="1"/>
</dbReference>
<comment type="caution">
    <text evidence="1">The sequence shown here is derived from an EMBL/GenBank/DDBJ whole genome shotgun (WGS) entry which is preliminary data.</text>
</comment>
<accession>A0A0C1ZMK7</accession>
<dbReference type="Proteomes" id="UP000031599">
    <property type="component" value="Unassembled WGS sequence"/>
</dbReference>
<dbReference type="AlphaFoldDB" id="A0A0C1ZMK7"/>
<organism evidence="1 2">
    <name type="scientific">Enhygromyxa salina</name>
    <dbReference type="NCBI Taxonomy" id="215803"/>
    <lineage>
        <taxon>Bacteria</taxon>
        <taxon>Pseudomonadati</taxon>
        <taxon>Myxococcota</taxon>
        <taxon>Polyangia</taxon>
        <taxon>Nannocystales</taxon>
        <taxon>Nannocystaceae</taxon>
        <taxon>Enhygromyxa</taxon>
    </lineage>
</organism>
<gene>
    <name evidence="1" type="ORF">DB30_01760</name>
</gene>
<evidence type="ECO:0000313" key="1">
    <source>
        <dbReference type="EMBL" id="KIG12253.1"/>
    </source>
</evidence>
<name>A0A0C1ZMK7_9BACT</name>